<name>A0ABQ9E161_TEGGR</name>
<dbReference type="Proteomes" id="UP001217089">
    <property type="component" value="Unassembled WGS sequence"/>
</dbReference>
<keyword evidence="3" id="KW-1185">Reference proteome</keyword>
<protein>
    <submittedName>
        <fullName evidence="2">Uncharacterized protein</fullName>
    </submittedName>
</protein>
<organism evidence="2 3">
    <name type="scientific">Tegillarca granosa</name>
    <name type="common">Malaysian cockle</name>
    <name type="synonym">Anadara granosa</name>
    <dbReference type="NCBI Taxonomy" id="220873"/>
    <lineage>
        <taxon>Eukaryota</taxon>
        <taxon>Metazoa</taxon>
        <taxon>Spiralia</taxon>
        <taxon>Lophotrochozoa</taxon>
        <taxon>Mollusca</taxon>
        <taxon>Bivalvia</taxon>
        <taxon>Autobranchia</taxon>
        <taxon>Pteriomorphia</taxon>
        <taxon>Arcoida</taxon>
        <taxon>Arcoidea</taxon>
        <taxon>Arcidae</taxon>
        <taxon>Tegillarca</taxon>
    </lineage>
</organism>
<sequence>MSDNFQNVESRNKKRRRRFTNLSLEPSNSDNTTYTYLNVTMSNAEEQKVYQYTLNETDIQRIALAVKDSLQNEILSTVNQALDSYLKELSKEVNTLKNENQILRNENQELKLCIDELEQYGRRNAVRISGVPERTGENTDDIVRDIATKMGVDVRDEDISRSHRSRKPGLNRPRQILVKFTRYNLKRKIMKSRWELKKNSSSKDIFINEDLTKRRQSIYTKARQLYKAKLINKTWTWDGKIFISDKNDKKYRIDNESDLEPFNLQTIPMEQQHNFGPSYAAVASNST</sequence>
<feature type="coiled-coil region" evidence="1">
    <location>
        <begin position="79"/>
        <end position="123"/>
    </location>
</feature>
<dbReference type="Gene3D" id="3.30.70.1820">
    <property type="entry name" value="L1 transposable element, RRM domain"/>
    <property type="match status" value="1"/>
</dbReference>
<reference evidence="2 3" key="1">
    <citation type="submission" date="2022-12" db="EMBL/GenBank/DDBJ databases">
        <title>Chromosome-level genome of Tegillarca granosa.</title>
        <authorList>
            <person name="Kim J."/>
        </authorList>
    </citation>
    <scope>NUCLEOTIDE SEQUENCE [LARGE SCALE GENOMIC DNA]</scope>
    <source>
        <strain evidence="2">Teg-2019</strain>
        <tissue evidence="2">Adductor muscle</tissue>
    </source>
</reference>
<evidence type="ECO:0000313" key="3">
    <source>
        <dbReference type="Proteomes" id="UP001217089"/>
    </source>
</evidence>
<evidence type="ECO:0000313" key="2">
    <source>
        <dbReference type="EMBL" id="KAJ8299002.1"/>
    </source>
</evidence>
<accession>A0ABQ9E161</accession>
<comment type="caution">
    <text evidence="2">The sequence shown here is derived from an EMBL/GenBank/DDBJ whole genome shotgun (WGS) entry which is preliminary data.</text>
</comment>
<dbReference type="InterPro" id="IPR004244">
    <property type="entry name" value="Transposase_22"/>
</dbReference>
<dbReference type="EMBL" id="JARBDR010000921">
    <property type="protein sequence ID" value="KAJ8299002.1"/>
    <property type="molecule type" value="Genomic_DNA"/>
</dbReference>
<evidence type="ECO:0000256" key="1">
    <source>
        <dbReference type="SAM" id="Coils"/>
    </source>
</evidence>
<dbReference type="PANTHER" id="PTHR11505">
    <property type="entry name" value="L1 TRANSPOSABLE ELEMENT-RELATED"/>
    <property type="match status" value="1"/>
</dbReference>
<keyword evidence="1" id="KW-0175">Coiled coil</keyword>
<gene>
    <name evidence="2" type="ORF">KUTeg_023062</name>
</gene>
<proteinExistence type="predicted"/>